<proteinExistence type="predicted"/>
<evidence type="ECO:0000313" key="4">
    <source>
        <dbReference type="EMBL" id="KAF0741162.1"/>
    </source>
</evidence>
<evidence type="ECO:0000256" key="1">
    <source>
        <dbReference type="ARBA" id="ARBA00001968"/>
    </source>
</evidence>
<keyword evidence="2" id="KW-0479">Metal-binding</keyword>
<evidence type="ECO:0000313" key="5">
    <source>
        <dbReference type="Proteomes" id="UP000481153"/>
    </source>
</evidence>
<dbReference type="Proteomes" id="UP000481153">
    <property type="component" value="Unassembled WGS sequence"/>
</dbReference>
<dbReference type="AlphaFoldDB" id="A0A6G0XLE7"/>
<accession>A0A6G0XLE7</accession>
<dbReference type="Pfam" id="PF13359">
    <property type="entry name" value="DDE_Tnp_4"/>
    <property type="match status" value="1"/>
</dbReference>
<evidence type="ECO:0000259" key="3">
    <source>
        <dbReference type="Pfam" id="PF13359"/>
    </source>
</evidence>
<dbReference type="InterPro" id="IPR027806">
    <property type="entry name" value="HARBI1_dom"/>
</dbReference>
<reference evidence="4 5" key="1">
    <citation type="submission" date="2019-07" db="EMBL/GenBank/DDBJ databases">
        <title>Genomics analysis of Aphanomyces spp. identifies a new class of oomycete effector associated with host adaptation.</title>
        <authorList>
            <person name="Gaulin E."/>
        </authorList>
    </citation>
    <scope>NUCLEOTIDE SEQUENCE [LARGE SCALE GENOMIC DNA]</scope>
    <source>
        <strain evidence="4 5">ATCC 201684</strain>
    </source>
</reference>
<dbReference type="GO" id="GO:0046872">
    <property type="term" value="F:metal ion binding"/>
    <property type="evidence" value="ECO:0007669"/>
    <property type="project" value="UniProtKB-KW"/>
</dbReference>
<protein>
    <recommendedName>
        <fullName evidence="3">DDE Tnp4 domain-containing protein</fullName>
    </recommendedName>
</protein>
<gene>
    <name evidence="4" type="ORF">Ae201684_003725</name>
</gene>
<keyword evidence="5" id="KW-1185">Reference proteome</keyword>
<comment type="cofactor">
    <cofactor evidence="1">
        <name>a divalent metal cation</name>
        <dbReference type="ChEBI" id="CHEBI:60240"/>
    </cofactor>
</comment>
<sequence>MYVFLKRMSYPSRLIDLEVFFGIETSVISRIVSKVLDILYEFRGILHWDHHRLTKETLTMYAEAIVSKKAPLNCVVGFIDGTVRPIARPTRYQRSTYNGHKRVHALKFQSVSAPDGMIIHLSGPYVGRRHDTRMLRESKLSEALSKHMRLGDSTFVIYGDPAYGLENHIISPFRGANLTKPQELFNKRMSRVRVSVEWCFGSVLSNWAFIDFKKNLKVFLQPIGKLYVVAVLLQNFLTCYNGNMCSKSQRSCSFSS</sequence>
<dbReference type="EMBL" id="VJMJ01000041">
    <property type="protein sequence ID" value="KAF0741162.1"/>
    <property type="molecule type" value="Genomic_DNA"/>
</dbReference>
<dbReference type="VEuPathDB" id="FungiDB:AeMF1_006936"/>
<name>A0A6G0XLE7_9STRA</name>
<organism evidence="4 5">
    <name type="scientific">Aphanomyces euteiches</name>
    <dbReference type="NCBI Taxonomy" id="100861"/>
    <lineage>
        <taxon>Eukaryota</taxon>
        <taxon>Sar</taxon>
        <taxon>Stramenopiles</taxon>
        <taxon>Oomycota</taxon>
        <taxon>Saprolegniomycetes</taxon>
        <taxon>Saprolegniales</taxon>
        <taxon>Verrucalvaceae</taxon>
        <taxon>Aphanomyces</taxon>
    </lineage>
</organism>
<feature type="domain" description="DDE Tnp4" evidence="3">
    <location>
        <begin position="79"/>
        <end position="235"/>
    </location>
</feature>
<comment type="caution">
    <text evidence="4">The sequence shown here is derived from an EMBL/GenBank/DDBJ whole genome shotgun (WGS) entry which is preliminary data.</text>
</comment>
<evidence type="ECO:0000256" key="2">
    <source>
        <dbReference type="ARBA" id="ARBA00022723"/>
    </source>
</evidence>